<dbReference type="EMBL" id="CYHE01000009">
    <property type="protein sequence ID" value="CUA98174.1"/>
    <property type="molecule type" value="Genomic_DNA"/>
</dbReference>
<evidence type="ECO:0000256" key="1">
    <source>
        <dbReference type="ARBA" id="ARBA00006484"/>
    </source>
</evidence>
<comment type="similarity">
    <text evidence="1">Belongs to the short-chain dehydrogenases/reductases (SDR) family.</text>
</comment>
<keyword evidence="4" id="KW-1185">Reference proteome</keyword>
<sequence>MTDYTATSSDGSAWITGASSGIGRAVALELAKAGFKVAVTARSAEALESLAGEATGLAGSIHAYPGDVTDAAAMAAIAASIEAELAPLALVIANAGVYIPVDGLNGSAEAYAQTFDVNLKGTVHVVLPAIAAMKGRGRGQIAIVASVAGYSGLPTSAAYGATKAGLINLAESLKFDLDRVGIRIQVVSPGFVDTPATKENPFPMPHLMPVEEAAKAFVAGLRARKGFEISFPKAFVRQLKFLRLLPYSLYFPLVAKATGWSRKGRGGDV</sequence>
<dbReference type="PRINTS" id="PR00081">
    <property type="entry name" value="GDHRDH"/>
</dbReference>
<evidence type="ECO:0000256" key="2">
    <source>
        <dbReference type="ARBA" id="ARBA00023002"/>
    </source>
</evidence>
<dbReference type="GO" id="GO:0016491">
    <property type="term" value="F:oxidoreductase activity"/>
    <property type="evidence" value="ECO:0007669"/>
    <property type="project" value="UniProtKB-KW"/>
</dbReference>
<dbReference type="PANTHER" id="PTHR44196">
    <property type="entry name" value="DEHYDROGENASE/REDUCTASE SDR FAMILY MEMBER 7B"/>
    <property type="match status" value="1"/>
</dbReference>
<accession>A0A0K6I4U6</accession>
<proteinExistence type="inferred from homology"/>
<dbReference type="InterPro" id="IPR036291">
    <property type="entry name" value="NAD(P)-bd_dom_sf"/>
</dbReference>
<reference evidence="4" key="1">
    <citation type="submission" date="2015-08" db="EMBL/GenBank/DDBJ databases">
        <authorList>
            <person name="Varghese N."/>
        </authorList>
    </citation>
    <scope>NUCLEOTIDE SEQUENCE [LARGE SCALE GENOMIC DNA]</scope>
    <source>
        <strain evidence="4">DSM 23407</strain>
    </source>
</reference>
<dbReference type="InterPro" id="IPR002347">
    <property type="entry name" value="SDR_fam"/>
</dbReference>
<gene>
    <name evidence="3" type="ORF">Ga0061067_10932</name>
</gene>
<dbReference type="PANTHER" id="PTHR44196:SF1">
    <property type="entry name" value="DEHYDROGENASE_REDUCTASE SDR FAMILY MEMBER 7B"/>
    <property type="match status" value="1"/>
</dbReference>
<dbReference type="Proteomes" id="UP000183900">
    <property type="component" value="Unassembled WGS sequence"/>
</dbReference>
<dbReference type="RefSeq" id="WP_055456263.1">
    <property type="nucleotide sequence ID" value="NZ_CYHE01000009.1"/>
</dbReference>
<evidence type="ECO:0000313" key="3">
    <source>
        <dbReference type="EMBL" id="CUA98174.1"/>
    </source>
</evidence>
<protein>
    <submittedName>
        <fullName evidence="3">NADP-dependent 3-hydroxy acid dehydrogenase YdfG</fullName>
    </submittedName>
</protein>
<keyword evidence="2" id="KW-0560">Oxidoreductase</keyword>
<name>A0A0K6I4U6_9HYPH</name>
<dbReference type="GO" id="GO:0016020">
    <property type="term" value="C:membrane"/>
    <property type="evidence" value="ECO:0007669"/>
    <property type="project" value="TreeGrafter"/>
</dbReference>
<organism evidence="3 4">
    <name type="scientific">Pannonibacter indicus</name>
    <dbReference type="NCBI Taxonomy" id="466044"/>
    <lineage>
        <taxon>Bacteria</taxon>
        <taxon>Pseudomonadati</taxon>
        <taxon>Pseudomonadota</taxon>
        <taxon>Alphaproteobacteria</taxon>
        <taxon>Hyphomicrobiales</taxon>
        <taxon>Stappiaceae</taxon>
        <taxon>Pannonibacter</taxon>
    </lineage>
</organism>
<dbReference type="SUPFAM" id="SSF51735">
    <property type="entry name" value="NAD(P)-binding Rossmann-fold domains"/>
    <property type="match status" value="1"/>
</dbReference>
<dbReference type="Pfam" id="PF00106">
    <property type="entry name" value="adh_short"/>
    <property type="match status" value="1"/>
</dbReference>
<dbReference type="AlphaFoldDB" id="A0A0K6I4U6"/>
<dbReference type="Gene3D" id="3.40.50.720">
    <property type="entry name" value="NAD(P)-binding Rossmann-like Domain"/>
    <property type="match status" value="1"/>
</dbReference>
<dbReference type="OrthoDB" id="335726at2"/>
<evidence type="ECO:0000313" key="4">
    <source>
        <dbReference type="Proteomes" id="UP000183900"/>
    </source>
</evidence>